<dbReference type="PANTHER" id="PTHR45700:SF6">
    <property type="entry name" value="E3 UBIQUITIN-PROTEIN LIGASE UPL6"/>
    <property type="match status" value="1"/>
</dbReference>
<dbReference type="CDD" id="cd00078">
    <property type="entry name" value="HECTc"/>
    <property type="match status" value="1"/>
</dbReference>
<dbReference type="EMBL" id="JAEHOC010000028">
    <property type="protein sequence ID" value="KAG2430241.1"/>
    <property type="molecule type" value="Genomic_DNA"/>
</dbReference>
<reference evidence="8" key="1">
    <citation type="journal article" date="2020" name="bioRxiv">
        <title>Comparative genomics of Chlamydomonas.</title>
        <authorList>
            <person name="Craig R.J."/>
            <person name="Hasan A.R."/>
            <person name="Ness R.W."/>
            <person name="Keightley P.D."/>
        </authorList>
    </citation>
    <scope>NUCLEOTIDE SEQUENCE</scope>
    <source>
        <strain evidence="8">SAG 7.73</strain>
    </source>
</reference>
<gene>
    <name evidence="8" type="ORF">HXX76_010339</name>
</gene>
<sequence>MYRLKELALQCLLTLSRHRRALAPVLAAARLAAPLDAASGGVAGALQECVLLLVSPDVYAGVLGKPQATTLSGAVLGHLAEAGMCRHLFLLLVAALMPQPHQPPAASGIAAAVAGAHAGRQGHHHSHSPLHPIQPLGHGLGTVHAHAHAPLAAPALGLSHQAPAVLHAVAPRPYVEALVTQLAVRLLALKSWAAAAPEQSLHNLLFVPDLWARCASLQPVAPRVARTALGWLAAVGPGRLVAFLPPDGAAGLPGGGGAAVAVLVANVLAVGPRLLQQDKTAAAAAAPGTLRAPALATARVLHALVSLLPLRPFFGEDAAAGGAVADDDEDEVDEAACGSLGLSRLTLPAAAAGALPRSVIDGVQGLTGMSGRQLLKQLVTVLLPVAAPGSTGGGAGGGGAGQGSANTSASGYATGGAASLSTSPSGGYFMTLGGSPPMRAGSLTTAGSLGAVGLGAGVGVQLPGAVGAALALTPPSTSSLLEAAEAAHAVAELVHQLCQLPGQRQRVMLGLAVSCDFVERMWWSFLRPARLADIVGITWLPDPSAPASGPGGAGSSLPGLSPCGTKASVSTSSSFNCSGAAPMEVELGGGQPGPALSRQGSRNNTGTGYGEEGANADGAGPGGAGGGGGGGSGWRPRMAEELGWLLPLAVACGIFTVHVTTATLDEFYGNGSPGSQRPLALQQLYDNAAPEAGFLAMLRDSLWHVLWSDFETEHCTAGEALHAVLARAGGQLFGILYERNCRQAFCPTEAFHATALAPDRFLTEASSSRSSAGREDGTSRVWQVLAAAPYLVPFADRARLFQVMVGKEREEYRAQEDRSFLEAGMLEAGLGNRFVPIRRDQLLFDGFDRLNSLGERLRGRVRIMFIDAHGQPEAGVDGGGLFKDFMEELMRAGLAAEYGLFASNAAHQLYPNPAAMCVVEDAPRLLAFLGRMLGKAMYENVLLELPLAGFFLKKFRGAHCDLNDLPTLDPELYRNLLRLREHLLSASASASAAGGGGAGGGGDGGADSAAMDLGLTFVVADEAAAAMGDPHAEVELKPGGRHIAVTADNVREYIHRVAHYKLNVAPRPAVSAFLSGFYELIPRTWVSMFSGEELQTLISGADSALDLTDLQQHVEYAGGYHPDHPVIRCLWEALAGFSPEEQGKFLKFVTSCSRAPLLGFRYLEPRLCVQMSGGMLDPAATQRLPTASTCMNLLKLPPYRTVAQMRDKLLYAVTSGAGFDLS</sequence>
<dbReference type="GO" id="GO:0000209">
    <property type="term" value="P:protein polyubiquitination"/>
    <property type="evidence" value="ECO:0007669"/>
    <property type="project" value="InterPro"/>
</dbReference>
<keyword evidence="3" id="KW-0808">Transferase</keyword>
<dbReference type="OrthoDB" id="8068875at2759"/>
<dbReference type="InterPro" id="IPR000569">
    <property type="entry name" value="HECT_dom"/>
</dbReference>
<dbReference type="Proteomes" id="UP000650467">
    <property type="component" value="Unassembled WGS sequence"/>
</dbReference>
<keyword evidence="4 5" id="KW-0833">Ubl conjugation pathway</keyword>
<proteinExistence type="predicted"/>
<dbReference type="PROSITE" id="PS50237">
    <property type="entry name" value="HECT"/>
    <property type="match status" value="1"/>
</dbReference>
<evidence type="ECO:0000256" key="2">
    <source>
        <dbReference type="ARBA" id="ARBA00012485"/>
    </source>
</evidence>
<evidence type="ECO:0000313" key="9">
    <source>
        <dbReference type="Proteomes" id="UP000650467"/>
    </source>
</evidence>
<evidence type="ECO:0000256" key="5">
    <source>
        <dbReference type="PROSITE-ProRule" id="PRU00104"/>
    </source>
</evidence>
<dbReference type="Pfam" id="PF00632">
    <property type="entry name" value="HECT"/>
    <property type="match status" value="1"/>
</dbReference>
<feature type="active site" description="Glycyl thioester intermediate" evidence="5">
    <location>
        <position position="1190"/>
    </location>
</feature>
<evidence type="ECO:0000259" key="7">
    <source>
        <dbReference type="PROSITE" id="PS50237"/>
    </source>
</evidence>
<dbReference type="EC" id="2.3.2.26" evidence="2"/>
<name>A0A835VZ15_CHLIN</name>
<evidence type="ECO:0000313" key="8">
    <source>
        <dbReference type="EMBL" id="KAG2430241.1"/>
    </source>
</evidence>
<keyword evidence="9" id="KW-1185">Reference proteome</keyword>
<dbReference type="InterPro" id="IPR035983">
    <property type="entry name" value="Hect_E3_ubiquitin_ligase"/>
</dbReference>
<dbReference type="SUPFAM" id="SSF56204">
    <property type="entry name" value="Hect, E3 ligase catalytic domain"/>
    <property type="match status" value="1"/>
</dbReference>
<dbReference type="GO" id="GO:0061630">
    <property type="term" value="F:ubiquitin protein ligase activity"/>
    <property type="evidence" value="ECO:0007669"/>
    <property type="project" value="UniProtKB-EC"/>
</dbReference>
<accession>A0A835VZ15</accession>
<dbReference type="GO" id="GO:0006511">
    <property type="term" value="P:ubiquitin-dependent protein catabolic process"/>
    <property type="evidence" value="ECO:0007669"/>
    <property type="project" value="TreeGrafter"/>
</dbReference>
<dbReference type="Gene3D" id="3.90.1750.10">
    <property type="entry name" value="Hect, E3 ligase catalytic domains"/>
    <property type="match status" value="1"/>
</dbReference>
<dbReference type="AlphaFoldDB" id="A0A835VZ15"/>
<organism evidence="8 9">
    <name type="scientific">Chlamydomonas incerta</name>
    <dbReference type="NCBI Taxonomy" id="51695"/>
    <lineage>
        <taxon>Eukaryota</taxon>
        <taxon>Viridiplantae</taxon>
        <taxon>Chlorophyta</taxon>
        <taxon>core chlorophytes</taxon>
        <taxon>Chlorophyceae</taxon>
        <taxon>CS clade</taxon>
        <taxon>Chlamydomonadales</taxon>
        <taxon>Chlamydomonadaceae</taxon>
        <taxon>Chlamydomonas</taxon>
    </lineage>
</organism>
<dbReference type="PANTHER" id="PTHR45700">
    <property type="entry name" value="UBIQUITIN-PROTEIN LIGASE E3C"/>
    <property type="match status" value="1"/>
</dbReference>
<dbReference type="Gene3D" id="3.30.2160.10">
    <property type="entry name" value="Hect, E3 ligase catalytic domain"/>
    <property type="match status" value="1"/>
</dbReference>
<dbReference type="InterPro" id="IPR044611">
    <property type="entry name" value="E3A/B/C-like"/>
</dbReference>
<dbReference type="Gene3D" id="3.30.2410.10">
    <property type="entry name" value="Hect, E3 ligase catalytic domain"/>
    <property type="match status" value="1"/>
</dbReference>
<comment type="caution">
    <text evidence="8">The sequence shown here is derived from an EMBL/GenBank/DDBJ whole genome shotgun (WGS) entry which is preliminary data.</text>
</comment>
<evidence type="ECO:0000256" key="1">
    <source>
        <dbReference type="ARBA" id="ARBA00000885"/>
    </source>
</evidence>
<dbReference type="SMART" id="SM00119">
    <property type="entry name" value="HECTc"/>
    <property type="match status" value="1"/>
</dbReference>
<dbReference type="FunFam" id="3.30.2410.10:FF:000011">
    <property type="entry name" value="Putative Ubiquitin-protein ligase E3C"/>
    <property type="match status" value="1"/>
</dbReference>
<feature type="compositionally biased region" description="Gly residues" evidence="6">
    <location>
        <begin position="619"/>
        <end position="633"/>
    </location>
</feature>
<evidence type="ECO:0000256" key="6">
    <source>
        <dbReference type="SAM" id="MobiDB-lite"/>
    </source>
</evidence>
<comment type="catalytic activity">
    <reaction evidence="1">
        <text>S-ubiquitinyl-[E2 ubiquitin-conjugating enzyme]-L-cysteine + [acceptor protein]-L-lysine = [E2 ubiquitin-conjugating enzyme]-L-cysteine + N(6)-ubiquitinyl-[acceptor protein]-L-lysine.</text>
        <dbReference type="EC" id="2.3.2.26"/>
    </reaction>
</comment>
<feature type="region of interest" description="Disordered" evidence="6">
    <location>
        <begin position="583"/>
        <end position="634"/>
    </location>
</feature>
<protein>
    <recommendedName>
        <fullName evidence="2">HECT-type E3 ubiquitin transferase</fullName>
        <ecNumber evidence="2">2.3.2.26</ecNumber>
    </recommendedName>
</protein>
<feature type="domain" description="HECT" evidence="7">
    <location>
        <begin position="857"/>
        <end position="1222"/>
    </location>
</feature>
<evidence type="ECO:0000256" key="4">
    <source>
        <dbReference type="ARBA" id="ARBA00022786"/>
    </source>
</evidence>
<evidence type="ECO:0000256" key="3">
    <source>
        <dbReference type="ARBA" id="ARBA00022679"/>
    </source>
</evidence>